<dbReference type="eggNOG" id="arCOG01648">
    <property type="taxonomic scope" value="Archaea"/>
</dbReference>
<evidence type="ECO:0000313" key="6">
    <source>
        <dbReference type="Proteomes" id="UP000002573"/>
    </source>
</evidence>
<dbReference type="GeneID" id="9234220"/>
<dbReference type="OrthoDB" id="7531at2157"/>
<dbReference type="Gene3D" id="3.40.50.1820">
    <property type="entry name" value="alpha/beta hydrolase"/>
    <property type="match status" value="1"/>
</dbReference>
<dbReference type="Pfam" id="PF12697">
    <property type="entry name" value="Abhydrolase_6"/>
    <property type="match status" value="1"/>
</dbReference>
<keyword evidence="2" id="KW-0963">Cytoplasm</keyword>
<gene>
    <name evidence="5" type="ordered locus">Shell_0931</name>
</gene>
<organism evidence="5 6">
    <name type="scientific">Staphylothermus hellenicus (strain DSM 12710 / JCM 10830 / BK20S6-10-b1 / P8)</name>
    <dbReference type="NCBI Taxonomy" id="591019"/>
    <lineage>
        <taxon>Archaea</taxon>
        <taxon>Thermoproteota</taxon>
        <taxon>Thermoprotei</taxon>
        <taxon>Desulfurococcales</taxon>
        <taxon>Desulfurococcaceae</taxon>
        <taxon>Staphylothermus</taxon>
    </lineage>
</organism>
<dbReference type="HOGENOM" id="CLU_020336_28_1_2"/>
<dbReference type="STRING" id="591019.Shell_0931"/>
<evidence type="ECO:0000313" key="5">
    <source>
        <dbReference type="EMBL" id="ADI32037.1"/>
    </source>
</evidence>
<proteinExistence type="inferred from homology"/>
<name>D7D8E1_STAHD</name>
<dbReference type="KEGG" id="shc:Shell_0931"/>
<evidence type="ECO:0000256" key="1">
    <source>
        <dbReference type="ARBA" id="ARBA00004496"/>
    </source>
</evidence>
<sequence length="201" mass="22933">MIEESYNVGKYRCRIIYNNVSGLPIVFLHGYSFTSDVWRDIGVLNRLEDEKIPFIAIDMPYGARSICSPHTRSVGENLFVLHEIYRGVFGSLKPLIVGASLGGYIGLRYALEKPVAGLFLIAPAHALEEELVRKYRSMSVPTIIIWGSRDRIVKREEMEKLSQLLEAELLIYDKAGHPAYLDYPDRFINDLLSFHKALKLE</sequence>
<dbReference type="GO" id="GO:0005737">
    <property type="term" value="C:cytoplasm"/>
    <property type="evidence" value="ECO:0007669"/>
    <property type="project" value="UniProtKB-SubCell"/>
</dbReference>
<dbReference type="InterPro" id="IPR000073">
    <property type="entry name" value="AB_hydrolase_1"/>
</dbReference>
<evidence type="ECO:0000259" key="4">
    <source>
        <dbReference type="Pfam" id="PF12697"/>
    </source>
</evidence>
<dbReference type="AlphaFoldDB" id="D7D8E1"/>
<dbReference type="PANTHER" id="PTHR46197">
    <property type="entry name" value="PROTEIN ABHD14B-LIKE"/>
    <property type="match status" value="1"/>
</dbReference>
<dbReference type="SUPFAM" id="SSF53474">
    <property type="entry name" value="alpha/beta-Hydrolases"/>
    <property type="match status" value="1"/>
</dbReference>
<evidence type="ECO:0000256" key="2">
    <source>
        <dbReference type="ARBA" id="ARBA00022490"/>
    </source>
</evidence>
<evidence type="ECO:0000256" key="3">
    <source>
        <dbReference type="ARBA" id="ARBA00037942"/>
    </source>
</evidence>
<dbReference type="InterPro" id="IPR029058">
    <property type="entry name" value="AB_hydrolase_fold"/>
</dbReference>
<reference evidence="6" key="1">
    <citation type="submission" date="2010-05" db="EMBL/GenBank/DDBJ databases">
        <title>Complete sequence of Staphylothermus hellenicus DSM 12710.</title>
        <authorList>
            <consortium name="US DOE Joint Genome Institute"/>
            <person name="Lucas S."/>
            <person name="Copeland A."/>
            <person name="Lapidus A."/>
            <person name="Cheng J.-F."/>
            <person name="Bruce D."/>
            <person name="Goodwin L."/>
            <person name="Pitluck S."/>
            <person name="Davenport K."/>
            <person name="Detter J.C."/>
            <person name="Han C."/>
            <person name="Tapia R."/>
            <person name="Larimer F."/>
            <person name="Land M."/>
            <person name="Hauser L."/>
            <person name="Kyrpides N."/>
            <person name="Mikhailova N."/>
            <person name="Anderson I.J."/>
            <person name="Woyke T."/>
        </authorList>
    </citation>
    <scope>NUCLEOTIDE SEQUENCE [LARGE SCALE GENOMIC DNA]</scope>
    <source>
        <strain evidence="6">DSM 12710 / JCM 10830 / BK20S6-10-b1 / P8</strain>
    </source>
</reference>
<dbReference type="Proteomes" id="UP000002573">
    <property type="component" value="Chromosome"/>
</dbReference>
<keyword evidence="6" id="KW-1185">Reference proteome</keyword>
<protein>
    <recommendedName>
        <fullName evidence="4">AB hydrolase-1 domain-containing protein</fullName>
    </recommendedName>
</protein>
<comment type="similarity">
    <text evidence="3">Belongs to the AB hydrolase superfamily. ABHD14 family.</text>
</comment>
<dbReference type="RefSeq" id="WP_013143235.1">
    <property type="nucleotide sequence ID" value="NC_014205.1"/>
</dbReference>
<feature type="domain" description="AB hydrolase-1" evidence="4">
    <location>
        <begin position="25"/>
        <end position="123"/>
    </location>
</feature>
<accession>D7D8E1</accession>
<dbReference type="EMBL" id="CP002051">
    <property type="protein sequence ID" value="ADI32037.1"/>
    <property type="molecule type" value="Genomic_DNA"/>
</dbReference>
<reference evidence="5 6" key="2">
    <citation type="journal article" date="2011" name="Stand. Genomic Sci.">
        <title>Complete genome sequence of Staphylothermus hellenicus P8.</title>
        <authorList>
            <person name="Anderson I."/>
            <person name="Wirth R."/>
            <person name="Lucas S."/>
            <person name="Copeland A."/>
            <person name="Lapidus A."/>
            <person name="Cheng J.F."/>
            <person name="Goodwin L."/>
            <person name="Pitluck S."/>
            <person name="Davenport K."/>
            <person name="Detter J.C."/>
            <person name="Han C."/>
            <person name="Tapia R."/>
            <person name="Land M."/>
            <person name="Hauser L."/>
            <person name="Pati A."/>
            <person name="Mikhailova N."/>
            <person name="Woyke T."/>
            <person name="Klenk H.P."/>
            <person name="Kyrpides N."/>
            <person name="Ivanova N."/>
        </authorList>
    </citation>
    <scope>NUCLEOTIDE SEQUENCE [LARGE SCALE GENOMIC DNA]</scope>
    <source>
        <strain evidence="6">DSM 12710 / JCM 10830 / BK20S6-10-b1 / P8</strain>
    </source>
</reference>
<comment type="subcellular location">
    <subcellularLocation>
        <location evidence="1">Cytoplasm</location>
    </subcellularLocation>
</comment>
<dbReference type="PANTHER" id="PTHR46197:SF3">
    <property type="entry name" value="AB HYDROLASE-1 DOMAIN-CONTAINING PROTEIN"/>
    <property type="match status" value="1"/>
</dbReference>